<proteinExistence type="predicted"/>
<keyword evidence="1" id="KW-0732">Signal</keyword>
<accession>A0AAI8U1A5</accession>
<gene>
    <name evidence="3" type="ORF">hbim_06339</name>
    <name evidence="2" type="ORF">MMAGJ_69440</name>
</gene>
<feature type="signal peptide" evidence="1">
    <location>
        <begin position="1"/>
        <end position="37"/>
    </location>
</feature>
<evidence type="ECO:0008006" key="6">
    <source>
        <dbReference type="Google" id="ProtNLM"/>
    </source>
</evidence>
<evidence type="ECO:0000313" key="3">
    <source>
        <dbReference type="EMBL" id="BDY32372.1"/>
    </source>
</evidence>
<dbReference type="RefSeq" id="WP_036439481.1">
    <property type="nucleotide sequence ID" value="NZ_AP022567.1"/>
</dbReference>
<dbReference type="Proteomes" id="UP001241092">
    <property type="component" value="Chromosome"/>
</dbReference>
<reference evidence="3" key="3">
    <citation type="submission" date="2023-03" db="EMBL/GenBank/DDBJ databases">
        <title>Draft genome sequence of a Mycolicibacterium mageritense strain H4_3_1 isolated from a hybrid biological-inorganic system reactor.</title>
        <authorList>
            <person name="Feng X."/>
            <person name="Kazama D."/>
            <person name="Sato K."/>
            <person name="Kobayashi H."/>
        </authorList>
    </citation>
    <scope>NUCLEOTIDE SEQUENCE</scope>
    <source>
        <strain evidence="3">H4_3_1</strain>
    </source>
</reference>
<organism evidence="3 5">
    <name type="scientific">Mycolicibacterium mageritense</name>
    <name type="common">Mycobacterium mageritense</name>
    <dbReference type="NCBI Taxonomy" id="53462"/>
    <lineage>
        <taxon>Bacteria</taxon>
        <taxon>Bacillati</taxon>
        <taxon>Actinomycetota</taxon>
        <taxon>Actinomycetes</taxon>
        <taxon>Mycobacteriales</taxon>
        <taxon>Mycobacteriaceae</taxon>
        <taxon>Mycolicibacterium</taxon>
    </lineage>
</organism>
<reference evidence="2" key="2">
    <citation type="submission" date="2020-02" db="EMBL/GenBank/DDBJ databases">
        <authorList>
            <person name="Matsumoto Y."/>
            <person name="Kinjo T."/>
            <person name="Motooka D."/>
            <person name="Nabeya D."/>
            <person name="Jung N."/>
            <person name="Uechi K."/>
            <person name="Horii T."/>
            <person name="Iida T."/>
            <person name="Fujita J."/>
            <person name="Nakamura S."/>
        </authorList>
    </citation>
    <scope>NUCLEOTIDE SEQUENCE</scope>
    <source>
        <strain evidence="2">JCM 12375</strain>
    </source>
</reference>
<protein>
    <recommendedName>
        <fullName evidence="6">DUF732 domain-containing protein</fullName>
    </recommendedName>
</protein>
<feature type="chain" id="PRO_5042507105" description="DUF732 domain-containing protein" evidence="1">
    <location>
        <begin position="38"/>
        <end position="147"/>
    </location>
</feature>
<reference evidence="2 4" key="1">
    <citation type="journal article" date="2019" name="Emerg. Microbes Infect.">
        <title>Comprehensive subspecies identification of 175 nontuberculous mycobacteria species based on 7547 genomic profiles.</title>
        <authorList>
            <person name="Matsumoto Y."/>
            <person name="Kinjo T."/>
            <person name="Motooka D."/>
            <person name="Nabeya D."/>
            <person name="Jung N."/>
            <person name="Uechi K."/>
            <person name="Horii T."/>
            <person name="Iida T."/>
            <person name="Fujita J."/>
            <person name="Nakamura S."/>
        </authorList>
    </citation>
    <scope>NUCLEOTIDE SEQUENCE [LARGE SCALE GENOMIC DNA]</scope>
    <source>
        <strain evidence="2 4">JCM 12375</strain>
    </source>
</reference>
<dbReference type="EMBL" id="AP022567">
    <property type="protein sequence ID" value="BBX37662.1"/>
    <property type="molecule type" value="Genomic_DNA"/>
</dbReference>
<dbReference type="Proteomes" id="UP000465622">
    <property type="component" value="Chromosome"/>
</dbReference>
<keyword evidence="4" id="KW-1185">Reference proteome</keyword>
<evidence type="ECO:0000313" key="2">
    <source>
        <dbReference type="EMBL" id="BBX37662.1"/>
    </source>
</evidence>
<evidence type="ECO:0000313" key="4">
    <source>
        <dbReference type="Proteomes" id="UP000465622"/>
    </source>
</evidence>
<evidence type="ECO:0000256" key="1">
    <source>
        <dbReference type="SAM" id="SignalP"/>
    </source>
</evidence>
<dbReference type="AlphaFoldDB" id="A0AAI8U1A5"/>
<sequence length="147" mass="15019">MTSQASGGWRRVLTGSVAGGALAVGLLMGVAAGTAHADVLDDVYNQYATGAGGGQVSNWAKESMQLRALGFRPSKGNIEALQESLKYRPNQTPLIDALKATVSYQRKIQAQSQNAASGGVNQSPYGPNYNSGIGVGPSGGGIQIPIG</sequence>
<name>A0AAI8U1A5_MYCME</name>
<evidence type="ECO:0000313" key="5">
    <source>
        <dbReference type="Proteomes" id="UP001241092"/>
    </source>
</evidence>
<dbReference type="EMBL" id="AP027452">
    <property type="protein sequence ID" value="BDY32372.1"/>
    <property type="molecule type" value="Genomic_DNA"/>
</dbReference>